<dbReference type="Proteomes" id="UP000076858">
    <property type="component" value="Unassembled WGS sequence"/>
</dbReference>
<reference evidence="1 2" key="1">
    <citation type="submission" date="2016-03" db="EMBL/GenBank/DDBJ databases">
        <title>EvidentialGene: Evidence-directed Construction of Genes on Genomes.</title>
        <authorList>
            <person name="Gilbert D.G."/>
            <person name="Choi J.-H."/>
            <person name="Mockaitis K."/>
            <person name="Colbourne J."/>
            <person name="Pfrender M."/>
        </authorList>
    </citation>
    <scope>NUCLEOTIDE SEQUENCE [LARGE SCALE GENOMIC DNA]</scope>
    <source>
        <strain evidence="1 2">Xinb3</strain>
        <tissue evidence="1">Complete organism</tissue>
    </source>
</reference>
<evidence type="ECO:0000313" key="1">
    <source>
        <dbReference type="EMBL" id="KZS18466.1"/>
    </source>
</evidence>
<dbReference type="EMBL" id="LRGB01000512">
    <property type="protein sequence ID" value="KZS18466.1"/>
    <property type="molecule type" value="Genomic_DNA"/>
</dbReference>
<proteinExistence type="predicted"/>
<accession>A0A162P2L9</accession>
<keyword evidence="2" id="KW-1185">Reference proteome</keyword>
<protein>
    <submittedName>
        <fullName evidence="1">Uncharacterized protein</fullName>
    </submittedName>
</protein>
<gene>
    <name evidence="1" type="ORF">APZ42_014975</name>
</gene>
<name>A0A162P2L9_9CRUS</name>
<organism evidence="1 2">
    <name type="scientific">Daphnia magna</name>
    <dbReference type="NCBI Taxonomy" id="35525"/>
    <lineage>
        <taxon>Eukaryota</taxon>
        <taxon>Metazoa</taxon>
        <taxon>Ecdysozoa</taxon>
        <taxon>Arthropoda</taxon>
        <taxon>Crustacea</taxon>
        <taxon>Branchiopoda</taxon>
        <taxon>Diplostraca</taxon>
        <taxon>Cladocera</taxon>
        <taxon>Anomopoda</taxon>
        <taxon>Daphniidae</taxon>
        <taxon>Daphnia</taxon>
    </lineage>
</organism>
<sequence>MQSIVPDTGIECKVIRAKSQTRQLRWDLENGSLVESKSNC</sequence>
<comment type="caution">
    <text evidence="1">The sequence shown here is derived from an EMBL/GenBank/DDBJ whole genome shotgun (WGS) entry which is preliminary data.</text>
</comment>
<evidence type="ECO:0000313" key="2">
    <source>
        <dbReference type="Proteomes" id="UP000076858"/>
    </source>
</evidence>
<dbReference type="AlphaFoldDB" id="A0A162P2L9"/>